<protein>
    <submittedName>
        <fullName evidence="1">Uncharacterized protein</fullName>
    </submittedName>
</protein>
<proteinExistence type="predicted"/>
<accession>A0A370HXC6</accession>
<evidence type="ECO:0000313" key="1">
    <source>
        <dbReference type="EMBL" id="RDI63115.1"/>
    </source>
</evidence>
<reference evidence="1 2" key="1">
    <citation type="submission" date="2018-07" db="EMBL/GenBank/DDBJ databases">
        <title>Genomic Encyclopedia of Type Strains, Phase IV (KMG-IV): sequencing the most valuable type-strain genomes for metagenomic binning, comparative biology and taxonomic classification.</title>
        <authorList>
            <person name="Goeker M."/>
        </authorList>
    </citation>
    <scope>NUCLEOTIDE SEQUENCE [LARGE SCALE GENOMIC DNA]</scope>
    <source>
        <strain evidence="1 2">DSM 44290</strain>
    </source>
</reference>
<dbReference type="Proteomes" id="UP000254869">
    <property type="component" value="Unassembled WGS sequence"/>
</dbReference>
<keyword evidence="2" id="KW-1185">Reference proteome</keyword>
<name>A0A370HXC6_9NOCA</name>
<comment type="caution">
    <text evidence="1">The sequence shown here is derived from an EMBL/GenBank/DDBJ whole genome shotgun (WGS) entry which is preliminary data.</text>
</comment>
<dbReference type="EMBL" id="QQBC01000011">
    <property type="protein sequence ID" value="RDI63115.1"/>
    <property type="molecule type" value="Genomic_DNA"/>
</dbReference>
<evidence type="ECO:0000313" key="2">
    <source>
        <dbReference type="Proteomes" id="UP000254869"/>
    </source>
</evidence>
<organism evidence="1 2">
    <name type="scientific">Nocardia pseudobrasiliensis</name>
    <dbReference type="NCBI Taxonomy" id="45979"/>
    <lineage>
        <taxon>Bacteria</taxon>
        <taxon>Bacillati</taxon>
        <taxon>Actinomycetota</taxon>
        <taxon>Actinomycetes</taxon>
        <taxon>Mycobacteriales</taxon>
        <taxon>Nocardiaceae</taxon>
        <taxon>Nocardia</taxon>
    </lineage>
</organism>
<dbReference type="AlphaFoldDB" id="A0A370HXC6"/>
<gene>
    <name evidence="1" type="ORF">DFR76_111133</name>
</gene>
<sequence length="56" mass="6728">MYAPGSSVIHDHDYGKESDYESVRWRKETLDRDFSRFSNKWKSAYLSEFSDNTFKI</sequence>